<dbReference type="GO" id="GO:0008080">
    <property type="term" value="F:N-acetyltransferase activity"/>
    <property type="evidence" value="ECO:0007669"/>
    <property type="project" value="InterPro"/>
</dbReference>
<evidence type="ECO:0000259" key="5">
    <source>
        <dbReference type="Pfam" id="PF13302"/>
    </source>
</evidence>
<dbReference type="InterPro" id="IPR000182">
    <property type="entry name" value="GNAT_dom"/>
</dbReference>
<comment type="similarity">
    <text evidence="1">Belongs to the acetyltransferase family. GNAT subfamily.</text>
</comment>
<evidence type="ECO:0000313" key="6">
    <source>
        <dbReference type="Proteomes" id="UP000694920"/>
    </source>
</evidence>
<keyword evidence="3" id="KW-0012">Acyltransferase</keyword>
<dbReference type="SUPFAM" id="SSF55729">
    <property type="entry name" value="Acyl-CoA N-acyltransferases (Nat)"/>
    <property type="match status" value="1"/>
</dbReference>
<dbReference type="KEGG" id="ccin:107262896"/>
<organism evidence="6 7">
    <name type="scientific">Cephus cinctus</name>
    <name type="common">Wheat stem sawfly</name>
    <dbReference type="NCBI Taxonomy" id="211228"/>
    <lineage>
        <taxon>Eukaryota</taxon>
        <taxon>Metazoa</taxon>
        <taxon>Ecdysozoa</taxon>
        <taxon>Arthropoda</taxon>
        <taxon>Hexapoda</taxon>
        <taxon>Insecta</taxon>
        <taxon>Pterygota</taxon>
        <taxon>Neoptera</taxon>
        <taxon>Endopterygota</taxon>
        <taxon>Hymenoptera</taxon>
        <taxon>Cephoidea</taxon>
        <taxon>Cephidae</taxon>
        <taxon>Cephus</taxon>
    </lineage>
</organism>
<reference evidence="7" key="1">
    <citation type="submission" date="2025-08" db="UniProtKB">
        <authorList>
            <consortium name="RefSeq"/>
        </authorList>
    </citation>
    <scope>IDENTIFICATION</scope>
</reference>
<dbReference type="GeneID" id="107262896"/>
<gene>
    <name evidence="7" type="primary">LOC107262896</name>
</gene>
<dbReference type="Pfam" id="PF13302">
    <property type="entry name" value="Acetyltransf_3"/>
    <property type="match status" value="1"/>
</dbReference>
<dbReference type="RefSeq" id="XP_015585037.1">
    <property type="nucleotide sequence ID" value="XM_015729551.2"/>
</dbReference>
<accession>A0AAJ7FCH7</accession>
<evidence type="ECO:0000256" key="1">
    <source>
        <dbReference type="ARBA" id="ARBA00009342"/>
    </source>
</evidence>
<keyword evidence="6" id="KW-1185">Reference proteome</keyword>
<name>A0AAJ7FCH7_CEPCN</name>
<evidence type="ECO:0000256" key="2">
    <source>
        <dbReference type="ARBA" id="ARBA00022679"/>
    </source>
</evidence>
<protein>
    <recommendedName>
        <fullName evidence="4">N-acetyltransferase 9-like protein</fullName>
    </recommendedName>
</protein>
<sequence length="196" mass="23255">MKISTRILGKNVILVPYKEHHVSKYHEWMKSKELQYLTSSEPLTLEEEYAMQKSWHDAEDKCTFIVLDKAAFEKDKNEIESMIGDTNLFFNDVKYPHTAEAEIMIAEPIARGRRMGWEAMILMLRYGIEELKVKQFCVKIAMDNERSINMFKKLGFIEVGRCDVFKEITMEKEVQNVWLKWLIGETHDSFRDQEYK</sequence>
<dbReference type="PANTHER" id="PTHR13256">
    <property type="entry name" value="N-ACETYLTRANSFERASE 9"/>
    <property type="match status" value="1"/>
</dbReference>
<keyword evidence="2" id="KW-0808">Transferase</keyword>
<evidence type="ECO:0000313" key="7">
    <source>
        <dbReference type="RefSeq" id="XP_015585037.1"/>
    </source>
</evidence>
<dbReference type="InterPro" id="IPR039135">
    <property type="entry name" value="NAT9-like"/>
</dbReference>
<dbReference type="Proteomes" id="UP000694920">
    <property type="component" value="Unplaced"/>
</dbReference>
<evidence type="ECO:0000256" key="4">
    <source>
        <dbReference type="ARBA" id="ARBA00069551"/>
    </source>
</evidence>
<feature type="domain" description="N-acetyltransferase" evidence="5">
    <location>
        <begin position="12"/>
        <end position="156"/>
    </location>
</feature>
<evidence type="ECO:0000256" key="3">
    <source>
        <dbReference type="ARBA" id="ARBA00023315"/>
    </source>
</evidence>
<dbReference type="FunFam" id="3.40.630.30:FF:000248">
    <property type="entry name" value="N-acetyltransferase 9-like protein"/>
    <property type="match status" value="1"/>
</dbReference>
<proteinExistence type="inferred from homology"/>
<dbReference type="AlphaFoldDB" id="A0AAJ7FCH7"/>
<dbReference type="Gene3D" id="3.40.630.30">
    <property type="match status" value="1"/>
</dbReference>
<dbReference type="InterPro" id="IPR016181">
    <property type="entry name" value="Acyl_CoA_acyltransferase"/>
</dbReference>
<dbReference type="PANTHER" id="PTHR13256:SF16">
    <property type="entry name" value="ALPHA_BETA-TUBULIN-N-ACETYLTRANSFERASE 9"/>
    <property type="match status" value="1"/>
</dbReference>